<dbReference type="InterPro" id="IPR036390">
    <property type="entry name" value="WH_DNA-bd_sf"/>
</dbReference>
<keyword evidence="7" id="KW-1185">Reference proteome</keyword>
<dbReference type="EMBL" id="JACGWT010000004">
    <property type="protein sequence ID" value="MBA8795000.1"/>
    <property type="molecule type" value="Genomic_DNA"/>
</dbReference>
<sequence>MESLDRQILALLAHDGRMSYTDIGRETGLSTSAAQQRVRRLEQRGVIKGYRAVIDPASIGAMLTAFVQIQPFAADQPDDTPELVSHIPQIVSCYSVAGETSYLLKVQAGNTVELEHLLAEIRAAGKVSTNTTVVLSIPYEERSMLPEPHSARLSNGRATEAEPDVAG</sequence>
<dbReference type="PRINTS" id="PR00033">
    <property type="entry name" value="HTHASNC"/>
</dbReference>
<comment type="caution">
    <text evidence="6">The sequence shown here is derived from an EMBL/GenBank/DDBJ whole genome shotgun (WGS) entry which is preliminary data.</text>
</comment>
<dbReference type="PANTHER" id="PTHR30154">
    <property type="entry name" value="LEUCINE-RESPONSIVE REGULATORY PROTEIN"/>
    <property type="match status" value="1"/>
</dbReference>
<dbReference type="InterPro" id="IPR036388">
    <property type="entry name" value="WH-like_DNA-bd_sf"/>
</dbReference>
<protein>
    <submittedName>
        <fullName evidence="6">Lrp/AsnC family leucine-responsive transcriptional regulator</fullName>
    </submittedName>
</protein>
<dbReference type="GO" id="GO:0005829">
    <property type="term" value="C:cytosol"/>
    <property type="evidence" value="ECO:0007669"/>
    <property type="project" value="TreeGrafter"/>
</dbReference>
<feature type="region of interest" description="Disordered" evidence="4">
    <location>
        <begin position="146"/>
        <end position="167"/>
    </location>
</feature>
<keyword evidence="2" id="KW-0238">DNA-binding</keyword>
<keyword evidence="3" id="KW-0804">Transcription</keyword>
<evidence type="ECO:0000256" key="4">
    <source>
        <dbReference type="SAM" id="MobiDB-lite"/>
    </source>
</evidence>
<dbReference type="GO" id="GO:0043200">
    <property type="term" value="P:response to amino acid"/>
    <property type="evidence" value="ECO:0007669"/>
    <property type="project" value="TreeGrafter"/>
</dbReference>
<dbReference type="InterPro" id="IPR019887">
    <property type="entry name" value="Tscrpt_reg_AsnC/Lrp_C"/>
</dbReference>
<dbReference type="InterPro" id="IPR019885">
    <property type="entry name" value="Tscrpt_reg_HTH_AsnC-type_CS"/>
</dbReference>
<dbReference type="InterPro" id="IPR011991">
    <property type="entry name" value="ArsR-like_HTH"/>
</dbReference>
<dbReference type="AlphaFoldDB" id="A0A7W3P6K0"/>
<dbReference type="Proteomes" id="UP000523079">
    <property type="component" value="Unassembled WGS sequence"/>
</dbReference>
<keyword evidence="1" id="KW-0805">Transcription regulation</keyword>
<evidence type="ECO:0000313" key="6">
    <source>
        <dbReference type="EMBL" id="MBA8795000.1"/>
    </source>
</evidence>
<dbReference type="PROSITE" id="PS00519">
    <property type="entry name" value="HTH_ASNC_1"/>
    <property type="match status" value="1"/>
</dbReference>
<gene>
    <name evidence="6" type="ORF">FHX74_002628</name>
</gene>
<dbReference type="SMART" id="SM00344">
    <property type="entry name" value="HTH_ASNC"/>
    <property type="match status" value="1"/>
</dbReference>
<dbReference type="FunFam" id="1.10.10.10:FF:000083">
    <property type="entry name" value="AsnC family transcriptional regulator"/>
    <property type="match status" value="1"/>
</dbReference>
<organism evidence="6 7">
    <name type="scientific">Microlunatus kandeliicorticis</name>
    <dbReference type="NCBI Taxonomy" id="1759536"/>
    <lineage>
        <taxon>Bacteria</taxon>
        <taxon>Bacillati</taxon>
        <taxon>Actinomycetota</taxon>
        <taxon>Actinomycetes</taxon>
        <taxon>Propionibacteriales</taxon>
        <taxon>Propionibacteriaceae</taxon>
        <taxon>Microlunatus</taxon>
    </lineage>
</organism>
<dbReference type="Pfam" id="PF01037">
    <property type="entry name" value="AsnC_trans_reg"/>
    <property type="match status" value="1"/>
</dbReference>
<accession>A0A7W3P6K0</accession>
<dbReference type="Pfam" id="PF13404">
    <property type="entry name" value="HTH_AsnC-type"/>
    <property type="match status" value="1"/>
</dbReference>
<dbReference type="RefSeq" id="WP_182560618.1">
    <property type="nucleotide sequence ID" value="NZ_JACGWT010000004.1"/>
</dbReference>
<feature type="domain" description="HTH asnC-type" evidence="5">
    <location>
        <begin position="1"/>
        <end position="62"/>
    </location>
</feature>
<dbReference type="InterPro" id="IPR019888">
    <property type="entry name" value="Tscrpt_reg_AsnC-like"/>
</dbReference>
<dbReference type="Gene3D" id="3.30.70.920">
    <property type="match status" value="1"/>
</dbReference>
<dbReference type="CDD" id="cd00090">
    <property type="entry name" value="HTH_ARSR"/>
    <property type="match status" value="1"/>
</dbReference>
<reference evidence="6 7" key="1">
    <citation type="submission" date="2020-07" db="EMBL/GenBank/DDBJ databases">
        <title>Sequencing the genomes of 1000 actinobacteria strains.</title>
        <authorList>
            <person name="Klenk H.-P."/>
        </authorList>
    </citation>
    <scope>NUCLEOTIDE SEQUENCE [LARGE SCALE GENOMIC DNA]</scope>
    <source>
        <strain evidence="6 7">DSM 100723</strain>
    </source>
</reference>
<dbReference type="SUPFAM" id="SSF46785">
    <property type="entry name" value="Winged helix' DNA-binding domain"/>
    <property type="match status" value="1"/>
</dbReference>
<dbReference type="Gene3D" id="1.10.10.10">
    <property type="entry name" value="Winged helix-like DNA-binding domain superfamily/Winged helix DNA-binding domain"/>
    <property type="match status" value="1"/>
</dbReference>
<dbReference type="PANTHER" id="PTHR30154:SF53">
    <property type="entry name" value="HTH-TYPE TRANSCRIPTIONAL REGULATOR LRPC"/>
    <property type="match status" value="1"/>
</dbReference>
<evidence type="ECO:0000256" key="1">
    <source>
        <dbReference type="ARBA" id="ARBA00023015"/>
    </source>
</evidence>
<evidence type="ECO:0000256" key="2">
    <source>
        <dbReference type="ARBA" id="ARBA00023125"/>
    </source>
</evidence>
<dbReference type="InterPro" id="IPR000485">
    <property type="entry name" value="AsnC-type_HTH_dom"/>
</dbReference>
<proteinExistence type="predicted"/>
<dbReference type="GO" id="GO:0043565">
    <property type="term" value="F:sequence-specific DNA binding"/>
    <property type="evidence" value="ECO:0007669"/>
    <property type="project" value="InterPro"/>
</dbReference>
<dbReference type="InterPro" id="IPR011008">
    <property type="entry name" value="Dimeric_a/b-barrel"/>
</dbReference>
<evidence type="ECO:0000256" key="3">
    <source>
        <dbReference type="ARBA" id="ARBA00023163"/>
    </source>
</evidence>
<name>A0A7W3P6K0_9ACTN</name>
<evidence type="ECO:0000259" key="5">
    <source>
        <dbReference type="PROSITE" id="PS50956"/>
    </source>
</evidence>
<dbReference type="PROSITE" id="PS50956">
    <property type="entry name" value="HTH_ASNC_2"/>
    <property type="match status" value="1"/>
</dbReference>
<evidence type="ECO:0000313" key="7">
    <source>
        <dbReference type="Proteomes" id="UP000523079"/>
    </source>
</evidence>
<dbReference type="SUPFAM" id="SSF54909">
    <property type="entry name" value="Dimeric alpha+beta barrel"/>
    <property type="match status" value="1"/>
</dbReference>